<feature type="transmembrane region" description="Helical" evidence="1">
    <location>
        <begin position="74"/>
        <end position="97"/>
    </location>
</feature>
<proteinExistence type="predicted"/>
<sequence length="152" mass="16815">MVGRAARLLLGAAAGIVGLGLVLLAGWLVLHSFHADYSEARFDARLFAAVAVYYGAIYLVHAVVFLRRGRPPRWVVLLAALGFLTPALYSIADWLYLGMGTDPRWLPLGILAEHVWEFYRPPFTVLHGVLYGCAALALVALWLRWRSAQLQA</sequence>
<evidence type="ECO:0000256" key="1">
    <source>
        <dbReference type="SAM" id="Phobius"/>
    </source>
</evidence>
<name>A0AA42BC85_9BACT</name>
<evidence type="ECO:0000313" key="2">
    <source>
        <dbReference type="EMBL" id="MCM8750675.1"/>
    </source>
</evidence>
<reference evidence="2" key="1">
    <citation type="submission" date="2022-06" db="EMBL/GenBank/DDBJ databases">
        <title>CFH 74404 Thermomicrobiaceae sp.</title>
        <authorList>
            <person name="Ming H."/>
            <person name="Li W.-J."/>
            <person name="Zhao Z."/>
        </authorList>
    </citation>
    <scope>NUCLEOTIDE SEQUENCE</scope>
    <source>
        <strain evidence="2">CFH 74404</strain>
    </source>
</reference>
<dbReference type="Proteomes" id="UP001165306">
    <property type="component" value="Unassembled WGS sequence"/>
</dbReference>
<keyword evidence="3" id="KW-1185">Reference proteome</keyword>
<evidence type="ECO:0000313" key="3">
    <source>
        <dbReference type="Proteomes" id="UP001165306"/>
    </source>
</evidence>
<feature type="transmembrane region" description="Helical" evidence="1">
    <location>
        <begin position="125"/>
        <end position="143"/>
    </location>
</feature>
<keyword evidence="1" id="KW-0812">Transmembrane</keyword>
<protein>
    <submittedName>
        <fullName evidence="2">Uncharacterized protein</fullName>
    </submittedName>
</protein>
<dbReference type="AlphaFoldDB" id="A0AA42BC85"/>
<accession>A0AA42BC85</accession>
<gene>
    <name evidence="2" type="ORF">NET02_16145</name>
</gene>
<comment type="caution">
    <text evidence="2">The sequence shown here is derived from an EMBL/GenBank/DDBJ whole genome shotgun (WGS) entry which is preliminary data.</text>
</comment>
<organism evidence="2 3">
    <name type="scientific">Thermalbibacter longus</name>
    <dbReference type="NCBI Taxonomy" id="2951981"/>
    <lineage>
        <taxon>Bacteria</taxon>
        <taxon>Pseudomonadati</taxon>
        <taxon>Thermomicrobiota</taxon>
        <taxon>Thermomicrobia</taxon>
        <taxon>Thermomicrobiales</taxon>
        <taxon>Thermomicrobiaceae</taxon>
        <taxon>Thermalbibacter</taxon>
    </lineage>
</organism>
<keyword evidence="1" id="KW-0472">Membrane</keyword>
<dbReference type="RefSeq" id="WP_284058464.1">
    <property type="nucleotide sequence ID" value="NZ_JAMSLR010000022.1"/>
</dbReference>
<feature type="transmembrane region" description="Helical" evidence="1">
    <location>
        <begin position="46"/>
        <end position="67"/>
    </location>
</feature>
<keyword evidence="1" id="KW-1133">Transmembrane helix</keyword>
<dbReference type="EMBL" id="JAMSLR010000022">
    <property type="protein sequence ID" value="MCM8750675.1"/>
    <property type="molecule type" value="Genomic_DNA"/>
</dbReference>
<feature type="transmembrane region" description="Helical" evidence="1">
    <location>
        <begin position="7"/>
        <end position="30"/>
    </location>
</feature>